<keyword evidence="6" id="KW-0256">Endoplasmic reticulum</keyword>
<dbReference type="GO" id="GO:0005460">
    <property type="term" value="F:UDP-glucose transmembrane transporter activity"/>
    <property type="evidence" value="ECO:0007669"/>
    <property type="project" value="TreeGrafter"/>
</dbReference>
<dbReference type="AlphaFoldDB" id="A0A445FSA8"/>
<keyword evidence="7" id="KW-1133">Transmembrane helix</keyword>
<evidence type="ECO:0000313" key="10">
    <source>
        <dbReference type="EMBL" id="RZB51762.1"/>
    </source>
</evidence>
<keyword evidence="5" id="KW-0812">Transmembrane</keyword>
<accession>A0A445FSA8</accession>
<dbReference type="Pfam" id="PF08449">
    <property type="entry name" value="UAA"/>
    <property type="match status" value="1"/>
</dbReference>
<comment type="subcellular location">
    <subcellularLocation>
        <location evidence="1">Endoplasmic reticulum membrane</location>
        <topology evidence="1">Multi-pass membrane protein</topology>
    </subcellularLocation>
</comment>
<comment type="similarity">
    <text evidence="2">Belongs to the nucleotide-sugar transporter family. UDP-galactose:UMP antiporter (TC 2.A.7.11) subfamily.</text>
</comment>
<name>A0A445FSA8_GLYSO</name>
<reference evidence="10 11" key="1">
    <citation type="submission" date="2018-09" db="EMBL/GenBank/DDBJ databases">
        <title>A high-quality reference genome of wild soybean provides a powerful tool to mine soybean genomes.</title>
        <authorList>
            <person name="Xie M."/>
            <person name="Chung C.Y.L."/>
            <person name="Li M.-W."/>
            <person name="Wong F.-L."/>
            <person name="Chan T.-F."/>
            <person name="Lam H.-M."/>
        </authorList>
    </citation>
    <scope>NUCLEOTIDE SEQUENCE [LARGE SCALE GENOMIC DNA]</scope>
    <source>
        <strain evidence="11">cv. W05</strain>
        <tissue evidence="10">Hypocotyl of etiolated seedlings</tissue>
    </source>
</reference>
<organism evidence="10 11">
    <name type="scientific">Glycine soja</name>
    <name type="common">Wild soybean</name>
    <dbReference type="NCBI Taxonomy" id="3848"/>
    <lineage>
        <taxon>Eukaryota</taxon>
        <taxon>Viridiplantae</taxon>
        <taxon>Streptophyta</taxon>
        <taxon>Embryophyta</taxon>
        <taxon>Tracheophyta</taxon>
        <taxon>Spermatophyta</taxon>
        <taxon>Magnoliopsida</taxon>
        <taxon>eudicotyledons</taxon>
        <taxon>Gunneridae</taxon>
        <taxon>Pentapetalae</taxon>
        <taxon>rosids</taxon>
        <taxon>fabids</taxon>
        <taxon>Fabales</taxon>
        <taxon>Fabaceae</taxon>
        <taxon>Papilionoideae</taxon>
        <taxon>50 kb inversion clade</taxon>
        <taxon>NPAAA clade</taxon>
        <taxon>indigoferoid/millettioid clade</taxon>
        <taxon>Phaseoleae</taxon>
        <taxon>Glycine</taxon>
        <taxon>Glycine subgen. Soja</taxon>
    </lineage>
</organism>
<evidence type="ECO:0000256" key="4">
    <source>
        <dbReference type="ARBA" id="ARBA00022449"/>
    </source>
</evidence>
<keyword evidence="11" id="KW-1185">Reference proteome</keyword>
<dbReference type="GO" id="GO:0015297">
    <property type="term" value="F:antiporter activity"/>
    <property type="evidence" value="ECO:0007669"/>
    <property type="project" value="UniProtKB-KW"/>
</dbReference>
<dbReference type="PANTHER" id="PTHR10778:SF10">
    <property type="entry name" value="SOLUTE CARRIER FAMILY 35 MEMBER B1"/>
    <property type="match status" value="1"/>
</dbReference>
<keyword evidence="4" id="KW-0050">Antiport</keyword>
<keyword evidence="8" id="KW-0472">Membrane</keyword>
<protein>
    <submittedName>
        <fullName evidence="10">UDP-galactose/UDP-glucose transporter 3</fullName>
    </submittedName>
</protein>
<keyword evidence="9" id="KW-0732">Signal</keyword>
<evidence type="ECO:0000256" key="8">
    <source>
        <dbReference type="ARBA" id="ARBA00023136"/>
    </source>
</evidence>
<evidence type="ECO:0000256" key="9">
    <source>
        <dbReference type="SAM" id="SignalP"/>
    </source>
</evidence>
<sequence length="162" mass="18296">MLSLGYWLCFLNLIFDGFTNATHDFLKARYPNTSAWNVILGMNLWDIYGIFEAVCFCKKHPDATWDIFLYCCCGAIGQNFVFLTINRFGSLVNTTITTTCKFVSIVMSSLLSGNPLSTNQGNGDAFLWYSLDYHIKSTSSGRSCRDCREKPCEDEQLSTVLN</sequence>
<dbReference type="GO" id="GO:0005789">
    <property type="term" value="C:endoplasmic reticulum membrane"/>
    <property type="evidence" value="ECO:0007669"/>
    <property type="project" value="UniProtKB-SubCell"/>
</dbReference>
<dbReference type="InterPro" id="IPR013657">
    <property type="entry name" value="SCL35B1-4/HUT1"/>
</dbReference>
<feature type="signal peptide" evidence="9">
    <location>
        <begin position="1"/>
        <end position="21"/>
    </location>
</feature>
<dbReference type="Proteomes" id="UP000289340">
    <property type="component" value="Chromosome 18"/>
</dbReference>
<evidence type="ECO:0000256" key="2">
    <source>
        <dbReference type="ARBA" id="ARBA00008349"/>
    </source>
</evidence>
<keyword evidence="3" id="KW-0813">Transport</keyword>
<evidence type="ECO:0000256" key="6">
    <source>
        <dbReference type="ARBA" id="ARBA00022824"/>
    </source>
</evidence>
<evidence type="ECO:0000313" key="11">
    <source>
        <dbReference type="Proteomes" id="UP000289340"/>
    </source>
</evidence>
<dbReference type="EMBL" id="QZWG01000018">
    <property type="protein sequence ID" value="RZB51762.1"/>
    <property type="molecule type" value="Genomic_DNA"/>
</dbReference>
<dbReference type="GO" id="GO:0005459">
    <property type="term" value="F:UDP-galactose transmembrane transporter activity"/>
    <property type="evidence" value="ECO:0007669"/>
    <property type="project" value="TreeGrafter"/>
</dbReference>
<evidence type="ECO:0000256" key="3">
    <source>
        <dbReference type="ARBA" id="ARBA00022448"/>
    </source>
</evidence>
<evidence type="ECO:0000256" key="1">
    <source>
        <dbReference type="ARBA" id="ARBA00004477"/>
    </source>
</evidence>
<comment type="caution">
    <text evidence="10">The sequence shown here is derived from an EMBL/GenBank/DDBJ whole genome shotgun (WGS) entry which is preliminary data.</text>
</comment>
<dbReference type="GO" id="GO:0000139">
    <property type="term" value="C:Golgi membrane"/>
    <property type="evidence" value="ECO:0007669"/>
    <property type="project" value="TreeGrafter"/>
</dbReference>
<feature type="chain" id="PRO_5018998758" evidence="9">
    <location>
        <begin position="22"/>
        <end position="162"/>
    </location>
</feature>
<evidence type="ECO:0000256" key="5">
    <source>
        <dbReference type="ARBA" id="ARBA00022692"/>
    </source>
</evidence>
<evidence type="ECO:0000256" key="7">
    <source>
        <dbReference type="ARBA" id="ARBA00022989"/>
    </source>
</evidence>
<keyword evidence="10" id="KW-0762">Sugar transport</keyword>
<dbReference type="PANTHER" id="PTHR10778">
    <property type="entry name" value="SOLUTE CARRIER FAMILY 35 MEMBER B"/>
    <property type="match status" value="1"/>
</dbReference>
<gene>
    <name evidence="10" type="ORF">D0Y65_048260</name>
</gene>
<proteinExistence type="inferred from homology"/>